<reference evidence="2" key="1">
    <citation type="submission" date="2017-03" db="EMBL/GenBank/DDBJ databases">
        <title>Phytopthora megakarya and P. palmivora, two closely related causual agents of cacao black pod achieved similar genome size and gene model numbers by different mechanisms.</title>
        <authorList>
            <person name="Ali S."/>
            <person name="Shao J."/>
            <person name="Larry D.J."/>
            <person name="Kronmiller B."/>
            <person name="Shen D."/>
            <person name="Strem M.D."/>
            <person name="Melnick R.L."/>
            <person name="Guiltinan M.J."/>
            <person name="Tyler B.M."/>
            <person name="Meinhardt L.W."/>
            <person name="Bailey B.A."/>
        </authorList>
    </citation>
    <scope>NUCLEOTIDE SEQUENCE [LARGE SCALE GENOMIC DNA]</scope>
    <source>
        <strain evidence="2">zdho120</strain>
    </source>
</reference>
<organism evidence="1 2">
    <name type="scientific">Phytophthora megakarya</name>
    <dbReference type="NCBI Taxonomy" id="4795"/>
    <lineage>
        <taxon>Eukaryota</taxon>
        <taxon>Sar</taxon>
        <taxon>Stramenopiles</taxon>
        <taxon>Oomycota</taxon>
        <taxon>Peronosporomycetes</taxon>
        <taxon>Peronosporales</taxon>
        <taxon>Peronosporaceae</taxon>
        <taxon>Phytophthora</taxon>
    </lineage>
</organism>
<proteinExistence type="predicted"/>
<sequence>MVVAYVAYALTGNAFLLVCFCQKKVCSIVGIMKETSWMLQHFPLLILFTDIIGQFQLETSLTLFLSQIVFDITLGHWYLEHSSWLSFNLFKPHDCTLMTKTQYLESPTLFSESL</sequence>
<evidence type="ECO:0000313" key="2">
    <source>
        <dbReference type="Proteomes" id="UP000198211"/>
    </source>
</evidence>
<dbReference type="AlphaFoldDB" id="A0A225UV92"/>
<gene>
    <name evidence="1" type="ORF">PHMEG_00032819</name>
</gene>
<comment type="caution">
    <text evidence="1">The sequence shown here is derived from an EMBL/GenBank/DDBJ whole genome shotgun (WGS) entry which is preliminary data.</text>
</comment>
<name>A0A225UV92_9STRA</name>
<protein>
    <submittedName>
        <fullName evidence="1">Uncharacterized protein</fullName>
    </submittedName>
</protein>
<evidence type="ECO:0000313" key="1">
    <source>
        <dbReference type="EMBL" id="OWY96817.1"/>
    </source>
</evidence>
<dbReference type="Proteomes" id="UP000198211">
    <property type="component" value="Unassembled WGS sequence"/>
</dbReference>
<accession>A0A225UV92</accession>
<keyword evidence="2" id="KW-1185">Reference proteome</keyword>
<dbReference type="EMBL" id="NBNE01011186">
    <property type="protein sequence ID" value="OWY96817.1"/>
    <property type="molecule type" value="Genomic_DNA"/>
</dbReference>